<evidence type="ECO:0000313" key="3">
    <source>
        <dbReference type="Proteomes" id="UP000244925"/>
    </source>
</evidence>
<comment type="caution">
    <text evidence="2">The sequence shown here is derived from an EMBL/GenBank/DDBJ whole genome shotgun (WGS) entry which is preliminary data.</text>
</comment>
<gene>
    <name evidence="2" type="ORF">C5O25_11040</name>
</gene>
<dbReference type="Proteomes" id="UP000244925">
    <property type="component" value="Unassembled WGS sequence"/>
</dbReference>
<proteinExistence type="predicted"/>
<dbReference type="AlphaFoldDB" id="A0A2V1ITU3"/>
<evidence type="ECO:0008006" key="4">
    <source>
        <dbReference type="Google" id="ProtNLM"/>
    </source>
</evidence>
<feature type="signal peptide" evidence="1">
    <location>
        <begin position="1"/>
        <end position="18"/>
    </location>
</feature>
<dbReference type="RefSeq" id="WP_107036799.1">
    <property type="nucleotide sequence ID" value="NZ_CP098825.1"/>
</dbReference>
<evidence type="ECO:0000313" key="2">
    <source>
        <dbReference type="EMBL" id="PWB06208.1"/>
    </source>
</evidence>
<feature type="chain" id="PRO_5015972549" description="BACON domain-containing protein" evidence="1">
    <location>
        <begin position="19"/>
        <end position="146"/>
    </location>
</feature>
<name>A0A2V1ITU3_9BACT</name>
<reference evidence="3" key="1">
    <citation type="submission" date="2018-02" db="EMBL/GenBank/DDBJ databases">
        <authorList>
            <person name="Clavel T."/>
            <person name="Strowig T."/>
        </authorList>
    </citation>
    <scope>NUCLEOTIDE SEQUENCE [LARGE SCALE GENOMIC DNA]</scope>
    <source>
        <strain evidence="3">DSM 100764</strain>
    </source>
</reference>
<evidence type="ECO:0000256" key="1">
    <source>
        <dbReference type="SAM" id="SignalP"/>
    </source>
</evidence>
<keyword evidence="1" id="KW-0732">Signal</keyword>
<keyword evidence="3" id="KW-1185">Reference proteome</keyword>
<dbReference type="GeneID" id="93425211"/>
<accession>A0A2V1ITU3</accession>
<dbReference type="PROSITE" id="PS51257">
    <property type="entry name" value="PROKAR_LIPOPROTEIN"/>
    <property type="match status" value="1"/>
</dbReference>
<organism evidence="2 3">
    <name type="scientific">Paramuribaculum intestinale</name>
    <dbReference type="NCBI Taxonomy" id="2094151"/>
    <lineage>
        <taxon>Bacteria</taxon>
        <taxon>Pseudomonadati</taxon>
        <taxon>Bacteroidota</taxon>
        <taxon>Bacteroidia</taxon>
        <taxon>Bacteroidales</taxon>
        <taxon>Muribaculaceae</taxon>
        <taxon>Paramuribaculum</taxon>
    </lineage>
</organism>
<dbReference type="EMBL" id="PUBV01000031">
    <property type="protein sequence ID" value="PWB06208.1"/>
    <property type="molecule type" value="Genomic_DNA"/>
</dbReference>
<sequence length="146" mass="16459">MNQIKFLIVALIAILAFASCSEDEPARMLWEVSGKPAGNVETSIHYDYNSPVWITVGGYAAEVILKCSNYSELSIYGQKNEDGEYVDSDCRFSAKVIDPTTVRISFDYMEDVDFAEKSCYLQIDGINGKDTRTTMVTITRKHLNYK</sequence>
<protein>
    <recommendedName>
        <fullName evidence="4">BACON domain-containing protein</fullName>
    </recommendedName>
</protein>